<dbReference type="SUPFAM" id="SSF54197">
    <property type="entry name" value="HIT-like"/>
    <property type="match status" value="1"/>
</dbReference>
<dbReference type="InterPro" id="IPR026026">
    <property type="entry name" value="HIT_Hint"/>
</dbReference>
<organism evidence="3 4">
    <name type="scientific">Candidatus Muproteobacteria bacterium RIFCSPHIGHO2_01_FULL_65_16</name>
    <dbReference type="NCBI Taxonomy" id="1817764"/>
    <lineage>
        <taxon>Bacteria</taxon>
        <taxon>Pseudomonadati</taxon>
        <taxon>Pseudomonadota</taxon>
        <taxon>Candidatus Muproteobacteria</taxon>
    </lineage>
</organism>
<feature type="domain" description="HIT" evidence="2">
    <location>
        <begin position="2"/>
        <end position="103"/>
    </location>
</feature>
<feature type="non-terminal residue" evidence="3">
    <location>
        <position position="111"/>
    </location>
</feature>
<proteinExistence type="predicted"/>
<comment type="caution">
    <text evidence="3">The sequence shown here is derived from an EMBL/GenBank/DDBJ whole genome shotgun (WGS) entry which is preliminary data.</text>
</comment>
<dbReference type="Proteomes" id="UP000179360">
    <property type="component" value="Unassembled WGS sequence"/>
</dbReference>
<dbReference type="PIRSF" id="PIRSF000714">
    <property type="entry name" value="HIT"/>
    <property type="match status" value="1"/>
</dbReference>
<dbReference type="Pfam" id="PF01230">
    <property type="entry name" value="HIT"/>
    <property type="match status" value="1"/>
</dbReference>
<evidence type="ECO:0000313" key="3">
    <source>
        <dbReference type="EMBL" id="OGI44971.1"/>
    </source>
</evidence>
<dbReference type="Gene3D" id="3.30.428.10">
    <property type="entry name" value="HIT-like"/>
    <property type="match status" value="1"/>
</dbReference>
<reference evidence="3 4" key="1">
    <citation type="journal article" date="2016" name="Nat. Commun.">
        <title>Thousands of microbial genomes shed light on interconnected biogeochemical processes in an aquifer system.</title>
        <authorList>
            <person name="Anantharaman K."/>
            <person name="Brown C.T."/>
            <person name="Hug L.A."/>
            <person name="Sharon I."/>
            <person name="Castelle C.J."/>
            <person name="Probst A.J."/>
            <person name="Thomas B.C."/>
            <person name="Singh A."/>
            <person name="Wilkins M.J."/>
            <person name="Karaoz U."/>
            <person name="Brodie E.L."/>
            <person name="Williams K.H."/>
            <person name="Hubbard S.S."/>
            <person name="Banfield J.F."/>
        </authorList>
    </citation>
    <scope>NUCLEOTIDE SEQUENCE [LARGE SCALE GENOMIC DNA]</scope>
</reference>
<dbReference type="STRING" id="1817764.A2637_05160"/>
<feature type="short sequence motif" description="Histidine triad motif" evidence="1">
    <location>
        <begin position="88"/>
        <end position="92"/>
    </location>
</feature>
<dbReference type="InterPro" id="IPR052908">
    <property type="entry name" value="AP-4-A_phosphorylase"/>
</dbReference>
<dbReference type="PROSITE" id="PS51084">
    <property type="entry name" value="HIT_2"/>
    <property type="match status" value="1"/>
</dbReference>
<accession>A0A1F6TIN8</accession>
<dbReference type="EMBL" id="MFSY01000105">
    <property type="protein sequence ID" value="OGI44971.1"/>
    <property type="molecule type" value="Genomic_DNA"/>
</dbReference>
<evidence type="ECO:0000313" key="4">
    <source>
        <dbReference type="Proteomes" id="UP000179360"/>
    </source>
</evidence>
<keyword evidence="3" id="KW-0378">Hydrolase</keyword>
<dbReference type="PANTHER" id="PTHR42997">
    <property type="entry name" value="HIT FAMILY HYDROLASE"/>
    <property type="match status" value="1"/>
</dbReference>
<dbReference type="InterPro" id="IPR036265">
    <property type="entry name" value="HIT-like_sf"/>
</dbReference>
<name>A0A1F6TIN8_9PROT</name>
<dbReference type="AlphaFoldDB" id="A0A1F6TIN8"/>
<dbReference type="InterPro" id="IPR011146">
    <property type="entry name" value="HIT-like"/>
</dbReference>
<sequence>MTQCPLCRPENETVLWRDDHCRIVLVNDADHPAFCRVIWEVHVKEMTDLDEREQMHFMAIVFTLERALRELLKPDKINLASLGNQTPHLHWHVIPRFADDAHFPDPVWAPK</sequence>
<dbReference type="GO" id="GO:0016787">
    <property type="term" value="F:hydrolase activity"/>
    <property type="evidence" value="ECO:0007669"/>
    <property type="project" value="UniProtKB-KW"/>
</dbReference>
<evidence type="ECO:0000256" key="1">
    <source>
        <dbReference type="PROSITE-ProRule" id="PRU00464"/>
    </source>
</evidence>
<dbReference type="PANTHER" id="PTHR42997:SF1">
    <property type="entry name" value="AP-4-A PHOSPHORYLASE"/>
    <property type="match status" value="1"/>
</dbReference>
<protein>
    <submittedName>
        <fullName evidence="3">HIT family hydrolase</fullName>
    </submittedName>
</protein>
<gene>
    <name evidence="3" type="ORF">A2637_05160</name>
</gene>
<evidence type="ECO:0000259" key="2">
    <source>
        <dbReference type="PROSITE" id="PS51084"/>
    </source>
</evidence>